<keyword evidence="1" id="KW-1133">Transmembrane helix</keyword>
<keyword evidence="1" id="KW-0812">Transmembrane</keyword>
<protein>
    <submittedName>
        <fullName evidence="2">Uncharacterized protein</fullName>
    </submittedName>
</protein>
<gene>
    <name evidence="2" type="ORF">EI97DRAFT_458798</name>
</gene>
<organism evidence="2 3">
    <name type="scientific">Westerdykella ornata</name>
    <dbReference type="NCBI Taxonomy" id="318751"/>
    <lineage>
        <taxon>Eukaryota</taxon>
        <taxon>Fungi</taxon>
        <taxon>Dikarya</taxon>
        <taxon>Ascomycota</taxon>
        <taxon>Pezizomycotina</taxon>
        <taxon>Dothideomycetes</taxon>
        <taxon>Pleosporomycetidae</taxon>
        <taxon>Pleosporales</taxon>
        <taxon>Sporormiaceae</taxon>
        <taxon>Westerdykella</taxon>
    </lineage>
</organism>
<evidence type="ECO:0000256" key="1">
    <source>
        <dbReference type="SAM" id="Phobius"/>
    </source>
</evidence>
<keyword evidence="1" id="KW-0472">Membrane</keyword>
<reference evidence="2" key="1">
    <citation type="journal article" date="2020" name="Stud. Mycol.">
        <title>101 Dothideomycetes genomes: a test case for predicting lifestyles and emergence of pathogens.</title>
        <authorList>
            <person name="Haridas S."/>
            <person name="Albert R."/>
            <person name="Binder M."/>
            <person name="Bloem J."/>
            <person name="Labutti K."/>
            <person name="Salamov A."/>
            <person name="Andreopoulos B."/>
            <person name="Baker S."/>
            <person name="Barry K."/>
            <person name="Bills G."/>
            <person name="Bluhm B."/>
            <person name="Cannon C."/>
            <person name="Castanera R."/>
            <person name="Culley D."/>
            <person name="Daum C."/>
            <person name="Ezra D."/>
            <person name="Gonzalez J."/>
            <person name="Henrissat B."/>
            <person name="Kuo A."/>
            <person name="Liang C."/>
            <person name="Lipzen A."/>
            <person name="Lutzoni F."/>
            <person name="Magnuson J."/>
            <person name="Mondo S."/>
            <person name="Nolan M."/>
            <person name="Ohm R."/>
            <person name="Pangilinan J."/>
            <person name="Park H.-J."/>
            <person name="Ramirez L."/>
            <person name="Alfaro M."/>
            <person name="Sun H."/>
            <person name="Tritt A."/>
            <person name="Yoshinaga Y."/>
            <person name="Zwiers L.-H."/>
            <person name="Turgeon B."/>
            <person name="Goodwin S."/>
            <person name="Spatafora J."/>
            <person name="Crous P."/>
            <person name="Grigoriev I."/>
        </authorList>
    </citation>
    <scope>NUCLEOTIDE SEQUENCE</scope>
    <source>
        <strain evidence="2">CBS 379.55</strain>
    </source>
</reference>
<keyword evidence="3" id="KW-1185">Reference proteome</keyword>
<evidence type="ECO:0000313" key="2">
    <source>
        <dbReference type="EMBL" id="KAF2275783.1"/>
    </source>
</evidence>
<dbReference type="EMBL" id="ML986495">
    <property type="protein sequence ID" value="KAF2275783.1"/>
    <property type="molecule type" value="Genomic_DNA"/>
</dbReference>
<proteinExistence type="predicted"/>
<sequence length="115" mass="12859">MYLPHIFLARSNDGDDRFNHNRGFDSPHRFDRGRPDQETIILLFTLFGILLTLLLMLVLLLIQAWAVWKLARVVVNAAEEEKGEGNEVGGKMMERGCAGFLKALGLSSKGKEGDT</sequence>
<dbReference type="AlphaFoldDB" id="A0A6A6JI75"/>
<accession>A0A6A6JI75</accession>
<dbReference type="RefSeq" id="XP_033653322.1">
    <property type="nucleotide sequence ID" value="XM_033800940.1"/>
</dbReference>
<name>A0A6A6JI75_WESOR</name>
<feature type="transmembrane region" description="Helical" evidence="1">
    <location>
        <begin position="40"/>
        <end position="62"/>
    </location>
</feature>
<dbReference type="Proteomes" id="UP000800097">
    <property type="component" value="Unassembled WGS sequence"/>
</dbReference>
<evidence type="ECO:0000313" key="3">
    <source>
        <dbReference type="Proteomes" id="UP000800097"/>
    </source>
</evidence>
<dbReference type="GeneID" id="54554115"/>